<proteinExistence type="predicted"/>
<evidence type="ECO:0000313" key="2">
    <source>
        <dbReference type="Proteomes" id="UP000824533"/>
    </source>
</evidence>
<name>A0ACC1D5F2_9NEOP</name>
<organism evidence="1 2">
    <name type="scientific">Dendrolimus kikuchii</name>
    <dbReference type="NCBI Taxonomy" id="765133"/>
    <lineage>
        <taxon>Eukaryota</taxon>
        <taxon>Metazoa</taxon>
        <taxon>Ecdysozoa</taxon>
        <taxon>Arthropoda</taxon>
        <taxon>Hexapoda</taxon>
        <taxon>Insecta</taxon>
        <taxon>Pterygota</taxon>
        <taxon>Neoptera</taxon>
        <taxon>Endopterygota</taxon>
        <taxon>Lepidoptera</taxon>
        <taxon>Glossata</taxon>
        <taxon>Ditrysia</taxon>
        <taxon>Bombycoidea</taxon>
        <taxon>Lasiocampidae</taxon>
        <taxon>Dendrolimus</taxon>
    </lineage>
</organism>
<evidence type="ECO:0000313" key="1">
    <source>
        <dbReference type="EMBL" id="KAJ0179030.1"/>
    </source>
</evidence>
<keyword evidence="2" id="KW-1185">Reference proteome</keyword>
<dbReference type="Proteomes" id="UP000824533">
    <property type="component" value="Linkage Group LG09"/>
</dbReference>
<comment type="caution">
    <text evidence="1">The sequence shown here is derived from an EMBL/GenBank/DDBJ whole genome shotgun (WGS) entry which is preliminary data.</text>
</comment>
<dbReference type="EMBL" id="CM034395">
    <property type="protein sequence ID" value="KAJ0179030.1"/>
    <property type="molecule type" value="Genomic_DNA"/>
</dbReference>
<accession>A0ACC1D5F2</accession>
<protein>
    <submittedName>
        <fullName evidence="1">Uncharacterized protein</fullName>
    </submittedName>
</protein>
<reference evidence="1 2" key="1">
    <citation type="journal article" date="2021" name="Front. Genet.">
        <title>Chromosome-Level Genome Assembly Reveals Significant Gene Expansion in the Toll and IMD Signaling Pathways of Dendrolimus kikuchii.</title>
        <authorList>
            <person name="Zhou J."/>
            <person name="Wu P."/>
            <person name="Xiong Z."/>
            <person name="Liu N."/>
            <person name="Zhao N."/>
            <person name="Ji M."/>
            <person name="Qiu Y."/>
            <person name="Yang B."/>
        </authorList>
    </citation>
    <scope>NUCLEOTIDE SEQUENCE [LARGE SCALE GENOMIC DNA]</scope>
    <source>
        <strain evidence="1">Ann1</strain>
    </source>
</reference>
<sequence>MLSNAYGEAAISERTCREWFQRFKNGDFDVEDQRCGGREKVFEDAELEALLDQDSCQTKQELAGSLGSSSAFVAPLVLQMSISDGNRFTSSGPSACLLNSCNKKNKKGLHSIVCVCVYVWGMCAYMCVGVCVHMGVNVLR</sequence>
<gene>
    <name evidence="1" type="ORF">K1T71_005805</name>
</gene>